<organism evidence="1 2">
    <name type="scientific">Hibiscus sabdariffa</name>
    <name type="common">roselle</name>
    <dbReference type="NCBI Taxonomy" id="183260"/>
    <lineage>
        <taxon>Eukaryota</taxon>
        <taxon>Viridiplantae</taxon>
        <taxon>Streptophyta</taxon>
        <taxon>Embryophyta</taxon>
        <taxon>Tracheophyta</taxon>
        <taxon>Spermatophyta</taxon>
        <taxon>Magnoliopsida</taxon>
        <taxon>eudicotyledons</taxon>
        <taxon>Gunneridae</taxon>
        <taxon>Pentapetalae</taxon>
        <taxon>rosids</taxon>
        <taxon>malvids</taxon>
        <taxon>Malvales</taxon>
        <taxon>Malvaceae</taxon>
        <taxon>Malvoideae</taxon>
        <taxon>Hibiscus</taxon>
    </lineage>
</organism>
<dbReference type="EMBL" id="JBBPBN010000090">
    <property type="protein sequence ID" value="KAK8981224.1"/>
    <property type="molecule type" value="Genomic_DNA"/>
</dbReference>
<gene>
    <name evidence="1" type="ORF">V6N11_059902</name>
</gene>
<reference evidence="1 2" key="1">
    <citation type="journal article" date="2024" name="G3 (Bethesda)">
        <title>Genome assembly of Hibiscus sabdariffa L. provides insights into metabolisms of medicinal natural products.</title>
        <authorList>
            <person name="Kim T."/>
        </authorList>
    </citation>
    <scope>NUCLEOTIDE SEQUENCE [LARGE SCALE GENOMIC DNA]</scope>
    <source>
        <strain evidence="1">TK-2024</strain>
        <tissue evidence="1">Old leaves</tissue>
    </source>
</reference>
<name>A0ABR2NYE4_9ROSI</name>
<protein>
    <submittedName>
        <fullName evidence="1">Uncharacterized protein</fullName>
    </submittedName>
</protein>
<keyword evidence="2" id="KW-1185">Reference proteome</keyword>
<proteinExistence type="predicted"/>
<evidence type="ECO:0000313" key="2">
    <source>
        <dbReference type="Proteomes" id="UP001396334"/>
    </source>
</evidence>
<accession>A0ABR2NYE4</accession>
<dbReference type="Proteomes" id="UP001396334">
    <property type="component" value="Unassembled WGS sequence"/>
</dbReference>
<sequence length="66" mass="6528">MSLQKLLSLVVHDGDASDTSPLVTGVALTALVFGTSRRTSIADGAGSGTDEKSLASLTAAFSACTG</sequence>
<evidence type="ECO:0000313" key="1">
    <source>
        <dbReference type="EMBL" id="KAK8981224.1"/>
    </source>
</evidence>
<comment type="caution">
    <text evidence="1">The sequence shown here is derived from an EMBL/GenBank/DDBJ whole genome shotgun (WGS) entry which is preliminary data.</text>
</comment>